<evidence type="ECO:0008006" key="4">
    <source>
        <dbReference type="Google" id="ProtNLM"/>
    </source>
</evidence>
<dbReference type="PANTHER" id="PTHR37804">
    <property type="entry name" value="CDAA REGULATORY PROTEIN CDAR"/>
    <property type="match status" value="1"/>
</dbReference>
<reference evidence="2 3" key="1">
    <citation type="submission" date="2018-10" db="EMBL/GenBank/DDBJ databases">
        <title>Phylogenomics of Brevibacillus.</title>
        <authorList>
            <person name="Dunlap C."/>
        </authorList>
    </citation>
    <scope>NUCLEOTIDE SEQUENCE [LARGE SCALE GENOMIC DNA]</scope>
    <source>
        <strain evidence="2 3">JCM 15716</strain>
    </source>
</reference>
<evidence type="ECO:0000256" key="1">
    <source>
        <dbReference type="SAM" id="Phobius"/>
    </source>
</evidence>
<dbReference type="PANTHER" id="PTHR37804:SF1">
    <property type="entry name" value="CDAA REGULATORY PROTEIN CDAR"/>
    <property type="match status" value="1"/>
</dbReference>
<keyword evidence="1" id="KW-0812">Transmembrane</keyword>
<dbReference type="RefSeq" id="WP_122921334.1">
    <property type="nucleotide sequence ID" value="NZ_RHHQ01000027.1"/>
</dbReference>
<dbReference type="Proteomes" id="UP000271031">
    <property type="component" value="Unassembled WGS sequence"/>
</dbReference>
<keyword evidence="3" id="KW-1185">Reference proteome</keyword>
<organism evidence="2 3">
    <name type="scientific">Brevibacillus fluminis</name>
    <dbReference type="NCBI Taxonomy" id="511487"/>
    <lineage>
        <taxon>Bacteria</taxon>
        <taxon>Bacillati</taxon>
        <taxon>Bacillota</taxon>
        <taxon>Bacilli</taxon>
        <taxon>Bacillales</taxon>
        <taxon>Paenibacillaceae</taxon>
        <taxon>Brevibacillus</taxon>
    </lineage>
</organism>
<keyword evidence="1" id="KW-1133">Transmembrane helix</keyword>
<dbReference type="OrthoDB" id="1013291at2"/>
<sequence length="411" mass="44966">MDKWLNSRWFARAIALLLATMMWMVVNLESDGVAPTDATQPLFIDGVNLKVLYDTDNVEVVKQPKTVKIAIESSNPFYKHNFIPPDSYEVFVDLRGQGKGTHRVPVLYKGFPEGTKVGIIPSTVDITLEEKQTVEKEVSVELLGQAAPGYKAGEPIVKPFKAHVRVPASQANSIAGVRASVNLDGATEPINTTVPLKVVDKYGNVLQHVEVNPLTVEVNVPVTSPFAKVPIKLNLTNDLPDGYSLASVEKNVEEVTVYGPKEVIDTMKQSTYPGPEIDLSKINSDRLVQLKMPLLDKVVKVEPEYLEVSFKVAPSKTKRLEKVPLRITGLSENLQAKGFSAAGQEITTIDFDIVGAEQNLDHVSPEDVQVVADVSNLPVGVHEIPIVYNLPPYLKAASTALKQVTVEITSK</sequence>
<dbReference type="EMBL" id="RHHQ01000027">
    <property type="protein sequence ID" value="RNB79757.1"/>
    <property type="molecule type" value="Genomic_DNA"/>
</dbReference>
<proteinExistence type="predicted"/>
<evidence type="ECO:0000313" key="2">
    <source>
        <dbReference type="EMBL" id="RNB79757.1"/>
    </source>
</evidence>
<dbReference type="Gene3D" id="2.170.120.30">
    <property type="match status" value="2"/>
</dbReference>
<dbReference type="Pfam" id="PF07949">
    <property type="entry name" value="YbbR"/>
    <property type="match status" value="2"/>
</dbReference>
<keyword evidence="1" id="KW-0472">Membrane</keyword>
<dbReference type="AlphaFoldDB" id="A0A3M8CWY7"/>
<dbReference type="Gene3D" id="2.170.120.40">
    <property type="entry name" value="YbbR-like domain"/>
    <property type="match status" value="2"/>
</dbReference>
<accession>A0A3M8CWY7</accession>
<dbReference type="InterPro" id="IPR053154">
    <property type="entry name" value="c-di-AMP_regulator"/>
</dbReference>
<gene>
    <name evidence="2" type="ORF">EDM56_28510</name>
</gene>
<feature type="transmembrane region" description="Helical" evidence="1">
    <location>
        <begin position="9"/>
        <end position="26"/>
    </location>
</feature>
<protein>
    <recommendedName>
        <fullName evidence="4">YbbR-like domain-containing protein</fullName>
    </recommendedName>
</protein>
<comment type="caution">
    <text evidence="2">The sequence shown here is derived from an EMBL/GenBank/DDBJ whole genome shotgun (WGS) entry which is preliminary data.</text>
</comment>
<name>A0A3M8CWY7_9BACL</name>
<dbReference type="InterPro" id="IPR012505">
    <property type="entry name" value="YbbR"/>
</dbReference>
<evidence type="ECO:0000313" key="3">
    <source>
        <dbReference type="Proteomes" id="UP000271031"/>
    </source>
</evidence>